<dbReference type="SMART" id="SM00355">
    <property type="entry name" value="ZnF_C2H2"/>
    <property type="match status" value="2"/>
</dbReference>
<reference evidence="4" key="1">
    <citation type="journal article" date="2018" name="Nat. Microbiol.">
        <title>Leveraging single-cell genomics to expand the fungal tree of life.</title>
        <authorList>
            <person name="Ahrendt S.R."/>
            <person name="Quandt C.A."/>
            <person name="Ciobanu D."/>
            <person name="Clum A."/>
            <person name="Salamov A."/>
            <person name="Andreopoulos B."/>
            <person name="Cheng J.F."/>
            <person name="Woyke T."/>
            <person name="Pelin A."/>
            <person name="Henrissat B."/>
            <person name="Reynolds N.K."/>
            <person name="Benny G.L."/>
            <person name="Smith M.E."/>
            <person name="James T.Y."/>
            <person name="Grigoriev I.V."/>
        </authorList>
    </citation>
    <scope>NUCLEOTIDE SEQUENCE [LARGE SCALE GENOMIC DNA]</scope>
</reference>
<gene>
    <name evidence="3" type="ORF">BDK51DRAFT_20726</name>
</gene>
<accession>A0A4P9WA44</accession>
<dbReference type="Proteomes" id="UP000269721">
    <property type="component" value="Unassembled WGS sequence"/>
</dbReference>
<dbReference type="EMBL" id="KZ997210">
    <property type="protein sequence ID" value="RKO87710.1"/>
    <property type="molecule type" value="Genomic_DNA"/>
</dbReference>
<dbReference type="OrthoDB" id="18440at2759"/>
<dbReference type="InterPro" id="IPR013087">
    <property type="entry name" value="Znf_C2H2_type"/>
</dbReference>
<protein>
    <recommendedName>
        <fullName evidence="2">C2H2-type domain-containing protein</fullName>
    </recommendedName>
</protein>
<evidence type="ECO:0000259" key="2">
    <source>
        <dbReference type="SMART" id="SM00355"/>
    </source>
</evidence>
<keyword evidence="4" id="KW-1185">Reference proteome</keyword>
<evidence type="ECO:0000313" key="3">
    <source>
        <dbReference type="EMBL" id="RKO87710.1"/>
    </source>
</evidence>
<evidence type="ECO:0000256" key="1">
    <source>
        <dbReference type="SAM" id="MobiDB-lite"/>
    </source>
</evidence>
<feature type="domain" description="C2H2-type" evidence="2">
    <location>
        <begin position="70"/>
        <end position="95"/>
    </location>
</feature>
<feature type="region of interest" description="Disordered" evidence="1">
    <location>
        <begin position="113"/>
        <end position="158"/>
    </location>
</feature>
<dbReference type="PANTHER" id="PTHR21354:SF0">
    <property type="entry name" value="ZINC FINGER PROTEIN 511"/>
    <property type="match status" value="1"/>
</dbReference>
<name>A0A4P9WA44_9FUNG</name>
<dbReference type="AlphaFoldDB" id="A0A4P9WA44"/>
<organism evidence="3 4">
    <name type="scientific">Blyttiomyces helicus</name>
    <dbReference type="NCBI Taxonomy" id="388810"/>
    <lineage>
        <taxon>Eukaryota</taxon>
        <taxon>Fungi</taxon>
        <taxon>Fungi incertae sedis</taxon>
        <taxon>Chytridiomycota</taxon>
        <taxon>Chytridiomycota incertae sedis</taxon>
        <taxon>Chytridiomycetes</taxon>
        <taxon>Chytridiomycetes incertae sedis</taxon>
        <taxon>Blyttiomyces</taxon>
    </lineage>
</organism>
<sequence length="158" mass="17649">ISCTLSPSCSLLDPFETAAAYEAHYAEMHQNVCATCRRVLPTSRLLDLHLSECHDSFFSVLADRQNMVCYECFVETCSKKCATPRKRNRHLIHRHKFPSDFDFGVILGVDPRSAKSVKSGSAGGRRGGVRKREDGAGQKGVEKMEMDEDEHSKGGRTR</sequence>
<feature type="domain" description="C2H2-type" evidence="2">
    <location>
        <begin position="31"/>
        <end position="54"/>
    </location>
</feature>
<proteinExistence type="predicted"/>
<dbReference type="PANTHER" id="PTHR21354">
    <property type="entry name" value="ZINC FINGER PROTEIN 511"/>
    <property type="match status" value="1"/>
</dbReference>
<evidence type="ECO:0000313" key="4">
    <source>
        <dbReference type="Proteomes" id="UP000269721"/>
    </source>
</evidence>
<dbReference type="InterPro" id="IPR039258">
    <property type="entry name" value="ZNF511"/>
</dbReference>
<feature type="compositionally biased region" description="Basic and acidic residues" evidence="1">
    <location>
        <begin position="130"/>
        <end position="144"/>
    </location>
</feature>
<feature type="non-terminal residue" evidence="3">
    <location>
        <position position="1"/>
    </location>
</feature>